<evidence type="ECO:0000259" key="2">
    <source>
        <dbReference type="Pfam" id="PF13115"/>
    </source>
</evidence>
<feature type="domain" description="YtkA-like" evidence="2">
    <location>
        <begin position="34"/>
        <end position="112"/>
    </location>
</feature>
<evidence type="ECO:0000313" key="4">
    <source>
        <dbReference type="Proteomes" id="UP000290649"/>
    </source>
</evidence>
<dbReference type="PROSITE" id="PS51257">
    <property type="entry name" value="PROKAR_LIPOPROTEIN"/>
    <property type="match status" value="1"/>
</dbReference>
<dbReference type="Proteomes" id="UP000290649">
    <property type="component" value="Unassembled WGS sequence"/>
</dbReference>
<accession>A0A4Q0VW59</accession>
<name>A0A4Q0VW59_9BACI</name>
<dbReference type="AlphaFoldDB" id="A0A4Q0VW59"/>
<dbReference type="RefSeq" id="WP_129077523.1">
    <property type="nucleotide sequence ID" value="NZ_QOUX01000025.1"/>
</dbReference>
<gene>
    <name evidence="3" type="ORF">DS745_06865</name>
</gene>
<keyword evidence="4" id="KW-1185">Reference proteome</keyword>
<dbReference type="OrthoDB" id="2679563at2"/>
<dbReference type="EMBL" id="QOUX01000025">
    <property type="protein sequence ID" value="RXJ02419.1"/>
    <property type="molecule type" value="Genomic_DNA"/>
</dbReference>
<evidence type="ECO:0000313" key="3">
    <source>
        <dbReference type="EMBL" id="RXJ02419.1"/>
    </source>
</evidence>
<keyword evidence="1" id="KW-0732">Signal</keyword>
<feature type="signal peptide" evidence="1">
    <location>
        <begin position="1"/>
        <end position="19"/>
    </location>
</feature>
<proteinExistence type="predicted"/>
<sequence>MKIFLTLFFLTFATFFVTACSGELNKKIALSELVDVEIIIGEDVKLDEETVLNVKVTQGDEAVLDADQVEFEIWKTDRPEDRVFLEAIHVKDGIYSVTVLFKEEGVYIVQPHVTARGSHVMPKKEVIVGNVFEQGNHYNDDSKSEKHDH</sequence>
<reference evidence="3 4" key="1">
    <citation type="journal article" date="2019" name="Int. J. Syst. Evol. Microbiol.">
        <title>Anaerobacillus alkaliphilus sp. nov., a novel alkaliphilic and moderately halophilic bacterium.</title>
        <authorList>
            <person name="Borsodi A.K."/>
            <person name="Aszalos J.M."/>
            <person name="Bihari P."/>
            <person name="Nagy I."/>
            <person name="Schumann P."/>
            <person name="Sproer C."/>
            <person name="Kovacs A.L."/>
            <person name="Boka K."/>
            <person name="Dobosy P."/>
            <person name="Ovari M."/>
            <person name="Szili-Kovacs T."/>
            <person name="Toth E."/>
        </authorList>
    </citation>
    <scope>NUCLEOTIDE SEQUENCE [LARGE SCALE GENOMIC DNA]</scope>
    <source>
        <strain evidence="3 4">B16-10</strain>
    </source>
</reference>
<feature type="chain" id="PRO_5039341449" description="YtkA-like domain-containing protein" evidence="1">
    <location>
        <begin position="20"/>
        <end position="149"/>
    </location>
</feature>
<evidence type="ECO:0000256" key="1">
    <source>
        <dbReference type="SAM" id="SignalP"/>
    </source>
</evidence>
<comment type="caution">
    <text evidence="3">The sequence shown here is derived from an EMBL/GenBank/DDBJ whole genome shotgun (WGS) entry which is preliminary data.</text>
</comment>
<protein>
    <recommendedName>
        <fullName evidence="2">YtkA-like domain-containing protein</fullName>
    </recommendedName>
</protein>
<dbReference type="InterPro" id="IPR032693">
    <property type="entry name" value="YtkA-like_dom"/>
</dbReference>
<organism evidence="3 4">
    <name type="scientific">Anaerobacillus alkaliphilus</name>
    <dbReference type="NCBI Taxonomy" id="1548597"/>
    <lineage>
        <taxon>Bacteria</taxon>
        <taxon>Bacillati</taxon>
        <taxon>Bacillota</taxon>
        <taxon>Bacilli</taxon>
        <taxon>Bacillales</taxon>
        <taxon>Bacillaceae</taxon>
        <taxon>Anaerobacillus</taxon>
    </lineage>
</organism>
<dbReference type="Pfam" id="PF13115">
    <property type="entry name" value="YtkA"/>
    <property type="match status" value="1"/>
</dbReference>